<keyword evidence="3" id="KW-1003">Cell membrane</keyword>
<accession>A0A9X7P6B6</accession>
<comment type="subcellular location">
    <subcellularLocation>
        <location evidence="1">Cell inner membrane</location>
        <topology evidence="1">Multi-pass membrane protein</topology>
    </subcellularLocation>
</comment>
<reference evidence="10 11" key="1">
    <citation type="submission" date="2018-03" db="EMBL/GenBank/DDBJ databases">
        <title>Genome sequence of Moorella stamsii DSM 26217.</title>
        <authorList>
            <person name="Poehlein A."/>
            <person name="Daniel R."/>
        </authorList>
    </citation>
    <scope>NUCLEOTIDE SEQUENCE [LARGE SCALE GENOMIC DNA]</scope>
    <source>
        <strain evidence="11">DSM 26217</strain>
    </source>
</reference>
<evidence type="ECO:0000256" key="1">
    <source>
        <dbReference type="ARBA" id="ARBA00004429"/>
    </source>
</evidence>
<dbReference type="AlphaFoldDB" id="A0A9X7P6B6"/>
<keyword evidence="11" id="KW-1185">Reference proteome</keyword>
<feature type="transmembrane region" description="Helical" evidence="9">
    <location>
        <begin position="299"/>
        <end position="324"/>
    </location>
</feature>
<gene>
    <name evidence="10" type="ORF">MOST_14330</name>
</gene>
<dbReference type="Proteomes" id="UP000239430">
    <property type="component" value="Unassembled WGS sequence"/>
</dbReference>
<evidence type="ECO:0000313" key="11">
    <source>
        <dbReference type="Proteomes" id="UP000239430"/>
    </source>
</evidence>
<dbReference type="GO" id="GO:0005886">
    <property type="term" value="C:plasma membrane"/>
    <property type="evidence" value="ECO:0007669"/>
    <property type="project" value="UniProtKB-SubCell"/>
</dbReference>
<evidence type="ECO:0000256" key="7">
    <source>
        <dbReference type="ARBA" id="ARBA00023136"/>
    </source>
</evidence>
<keyword evidence="6 9" id="KW-1133">Transmembrane helix</keyword>
<dbReference type="PANTHER" id="PTHR30574:SF1">
    <property type="entry name" value="SULPHUR TRANSPORT DOMAIN-CONTAINING PROTEIN"/>
    <property type="match status" value="1"/>
</dbReference>
<keyword evidence="2" id="KW-0813">Transport</keyword>
<dbReference type="PANTHER" id="PTHR30574">
    <property type="entry name" value="INNER MEMBRANE PROTEIN YEDE"/>
    <property type="match status" value="1"/>
</dbReference>
<feature type="transmembrane region" description="Helical" evidence="9">
    <location>
        <begin position="93"/>
        <end position="110"/>
    </location>
</feature>
<evidence type="ECO:0000256" key="2">
    <source>
        <dbReference type="ARBA" id="ARBA00022448"/>
    </source>
</evidence>
<evidence type="ECO:0000256" key="3">
    <source>
        <dbReference type="ARBA" id="ARBA00022475"/>
    </source>
</evidence>
<feature type="transmembrane region" description="Helical" evidence="9">
    <location>
        <begin position="331"/>
        <end position="350"/>
    </location>
</feature>
<comment type="similarity">
    <text evidence="8">Belongs to the TsuA/YedE (TC 9.B.102) family.</text>
</comment>
<evidence type="ECO:0000313" key="10">
    <source>
        <dbReference type="EMBL" id="PRR73069.1"/>
    </source>
</evidence>
<feature type="transmembrane region" description="Helical" evidence="9">
    <location>
        <begin position="234"/>
        <end position="257"/>
    </location>
</feature>
<feature type="transmembrane region" description="Helical" evidence="9">
    <location>
        <begin position="148"/>
        <end position="173"/>
    </location>
</feature>
<protein>
    <submittedName>
        <fullName evidence="10">Inner membrane protein</fullName>
    </submittedName>
</protein>
<comment type="caution">
    <text evidence="10">The sequence shown here is derived from an EMBL/GenBank/DDBJ whole genome shotgun (WGS) entry which is preliminary data.</text>
</comment>
<keyword evidence="4" id="KW-0997">Cell inner membrane</keyword>
<evidence type="ECO:0000256" key="8">
    <source>
        <dbReference type="ARBA" id="ARBA00035655"/>
    </source>
</evidence>
<evidence type="ECO:0000256" key="9">
    <source>
        <dbReference type="SAM" id="Phobius"/>
    </source>
</evidence>
<feature type="transmembrane region" description="Helical" evidence="9">
    <location>
        <begin position="269"/>
        <end position="287"/>
    </location>
</feature>
<feature type="transmembrane region" description="Helical" evidence="9">
    <location>
        <begin position="370"/>
        <end position="394"/>
    </location>
</feature>
<name>A0A9X7P6B6_9FIRM</name>
<keyword evidence="7 9" id="KW-0472">Membrane</keyword>
<evidence type="ECO:0000256" key="6">
    <source>
        <dbReference type="ARBA" id="ARBA00022989"/>
    </source>
</evidence>
<dbReference type="InterPro" id="IPR007272">
    <property type="entry name" value="Sulf_transp_TsuA/YedE"/>
</dbReference>
<dbReference type="EMBL" id="PVXL01000042">
    <property type="protein sequence ID" value="PRR73069.1"/>
    <property type="molecule type" value="Genomic_DNA"/>
</dbReference>
<dbReference type="Pfam" id="PF04143">
    <property type="entry name" value="Sulf_transp"/>
    <property type="match status" value="2"/>
</dbReference>
<feature type="transmembrane region" description="Helical" evidence="9">
    <location>
        <begin position="122"/>
        <end position="142"/>
    </location>
</feature>
<evidence type="ECO:0000256" key="5">
    <source>
        <dbReference type="ARBA" id="ARBA00022692"/>
    </source>
</evidence>
<evidence type="ECO:0000256" key="4">
    <source>
        <dbReference type="ARBA" id="ARBA00022519"/>
    </source>
</evidence>
<sequence length="402" mass="44309">MERRAITRPMGRQVYMRDSLKEVWLRLFTEPWPLGVGALALSLTNFFMFMYAARTLGTFPTMAMWGSWIYNLLGLKTESPFAPLNPIYRDMPSLLNIGIILGTLGTALLAREFKIRKEDWQGYLLGAVGGILMGFGTVLLPSCNLGGFWVATMTFSLRGPLAAIGLLLGAFAGGKILQYQMRKALQNVDFTRAFTGKPTISQTASRQPMRGLMVFGFIFAVFLVYYFLGMPKHGGLFLFGVLVGVIIQRSRLCFTAAFREILISRDGKVMKWVLLSMVVGALGFALHRGQGFNAGPVGWHNIVGGFLFGMGMVLAGGCGLGILVRSGEGYTRSWVAILSGMLTSGAWVHIYGQKVGQGWLYGKPVFLPDIIGWGGALAFVYAFLLVFYLFILWVEAGKYERA</sequence>
<feature type="transmembrane region" description="Helical" evidence="9">
    <location>
        <begin position="211"/>
        <end position="228"/>
    </location>
</feature>
<keyword evidence="5 9" id="KW-0812">Transmembrane</keyword>
<proteinExistence type="inferred from homology"/>
<organism evidence="10 11">
    <name type="scientific">Neomoorella stamsii</name>
    <dbReference type="NCBI Taxonomy" id="1266720"/>
    <lineage>
        <taxon>Bacteria</taxon>
        <taxon>Bacillati</taxon>
        <taxon>Bacillota</taxon>
        <taxon>Clostridia</taxon>
        <taxon>Neomoorellales</taxon>
        <taxon>Neomoorellaceae</taxon>
        <taxon>Neomoorella</taxon>
    </lineage>
</organism>
<feature type="transmembrane region" description="Helical" evidence="9">
    <location>
        <begin position="32"/>
        <end position="49"/>
    </location>
</feature>